<dbReference type="InterPro" id="IPR015883">
    <property type="entry name" value="Glyco_hydro_20_cat"/>
</dbReference>
<dbReference type="SUPFAM" id="SSF89817">
    <property type="entry name" value="Mago nashi protein"/>
    <property type="match status" value="2"/>
</dbReference>
<dbReference type="GO" id="GO:0008380">
    <property type="term" value="P:RNA splicing"/>
    <property type="evidence" value="ECO:0007669"/>
    <property type="project" value="InterPro"/>
</dbReference>
<feature type="domain" description="Beta-hexosaminidase bacterial type N-terminal" evidence="14">
    <location>
        <begin position="1135"/>
        <end position="1259"/>
    </location>
</feature>
<dbReference type="PANTHER" id="PTHR12638:SF0">
    <property type="entry name" value="MAGO HOMOLOG, EXON JUNCTION COMPLEX SUBUNIT-RELATED"/>
    <property type="match status" value="1"/>
</dbReference>
<dbReference type="Pfam" id="PF00728">
    <property type="entry name" value="Glyco_hydro_20"/>
    <property type="match status" value="1"/>
</dbReference>
<keyword evidence="8" id="KW-0326">Glycosidase</keyword>
<keyword evidence="7" id="KW-0539">Nucleus</keyword>
<feature type="compositionally biased region" description="Acidic residues" evidence="12">
    <location>
        <begin position="2147"/>
        <end position="2157"/>
    </location>
</feature>
<evidence type="ECO:0000256" key="1">
    <source>
        <dbReference type="ARBA" id="ARBA00001231"/>
    </source>
</evidence>
<evidence type="ECO:0000256" key="5">
    <source>
        <dbReference type="ARBA" id="ARBA00012663"/>
    </source>
</evidence>
<dbReference type="SUPFAM" id="SSF51445">
    <property type="entry name" value="(Trans)glycosidases"/>
    <property type="match status" value="1"/>
</dbReference>
<evidence type="ECO:0000313" key="15">
    <source>
        <dbReference type="EMBL" id="OLP86755.1"/>
    </source>
</evidence>
<sequence>MAEEEDFYVRYYVGHKGKFGHEFLEFEFRPDGRLRYANNSNYKNDVMIRKEAHVTQAVMKELRKMIEDSEILKEDDNHWPAPDRIGRQELEVVCGKEHISFTTSKIGSLADVQASKDPEGLRVFYYLVQDLKCFVFSLIGLHFRSPEGLLISTWGIAPIAMEQVKLPLCGEGKSEAPLQSHRFLQETALKLSSDSQRTGYESVCGDRSQMSTPPTITPPKSRMSSTAQHREDERLMRSSFLAEAGECIRALQAVFDNAHASTFQSRFEDWRKVDLKATAQLQQHVKTLLKLNGSLEDFLGRCSAVETFQEFHGTMDTLSQAILEVKDFRADFTSAIDQIADGITQRVATSLRSFDEERNLWLQKTLETQSQVQESMILTQRKIWNRLETLGYSVDQQAKASKAQKEQLTRLESVQSAIQQDCQSLVDLQQSVFKSFNNSAEQQESLQDNIFSNIGSGMEKLESYMVNSLGWTSELPSLSAAFSGLEGRLTEWETKSLQEAMSLRLEVSRLESTLRETEGDLGRTRQEKAESLSQQQLLNGQLESLRDTLQQTHSQLETAELASLLNSMKRIREIETNGHVKLDRQFGRIVLLQQLAFSPAAPPKDAKQSPPVSLADASQAEAVLDDVFEVVNMFQVPVSITISLKMPKGGDTAVWQDMAAKRAQVLRNYLVDAGFPEDKVQTGGAVGASEVTVYDGQYSFRQNELATKGVQHGGHRMSAERQSKAFESSPFMVKARQQEQYVSDTWHPSKGTRCPLYLPSGEPDRSQLTGERDKMRKQTDKDFNPCDDDFTAPKACQGPRKGRGREGRVCHVVQAYDYDKGVNYYTAYKKLSLIYHPDKMAGLSKEEQEERAGVFIEIKRECLPCARRPGFELCAGTLFPNIMRRVFGCALDSLSRRVGPNLLSQSPLQDSWRGLPSETMKVLPVFVFSQLHLQLCVAFKSRVSEDVHKLSRDSEDFYVRYYVGHKGKFGHEFLEFEFRPDGRLRYANNSNYKNDVMIRKEAHVTQAVMKELRKMIEDSEILKEDDNHWPAPDRIGRQELEVVCGKEHISFTTSKIGSLADVQASKDPEGLRVFYYLVQDLKCFVFSLIGLHFRIKPAERPTSGGFSEFRARVLRRLRQSTPRSLSRTAAGQPHDLVPAPQIVEFLSEPPLRLPLRSTVLVTGGTAEDQKAFQAHVLEVGQLSVADAFKPGPVIELKSENIEGLDGLSDEAYRIEVKDKRITLTSSTSHGLFNAMMTLRQLMSVSDGAVSIPKLRIGDAPMHEWRGLMLDVSRHFFTTDEVKHLLRTMALFKMNRFHWHLSDDQGFRVPIAKYPKLTEVGAWRDGTQQGHSGWNNDHRHYGGFYTPDQIHDVVSYAESLHIMVVPETDLPGHAQAIVAAYPEFSNRDAINAAPRVMEQWGVSDFVLAPNDKTFSFVSDLVSEVSGLIKSDYYHVGGDEVSSRQWDISPSAHRYEEDNHFASPRQIAGTFTQKAIEAANRMGRSGIVWDEALSTGIPLPQRSVVMIWRDWDNVPSKLSVASQRGLSVVMCPHSRTYLDFAQGPTDPYESQQGVVDLKKVYDLPLDGHGAKVLGGQGQLWSEYISRGLDDLDFKAWPRGAAIAEATWCDHRRPGFDDFKRRVKARASDFQDLGIELHVNGYSKRKDRAPFDATELMKKIQEHYKPPGREVDVEVRCKLEKFFYGGTKQVTRSRRIYRDFQEFHEDKQYRLDVPKGATRLLSVLAQLLVLQAPQSPGTPGFEGKSGFEPPASPFFWRRLLSQECKMKGGDMNLEMQTDTLRFVVKSKPHKGQMEVQGRRPPSWQVLERRGGDLHLLREVRLRLTCSPFSRRQWGAKVQVFAVGWDRFQAAFCALEVLSQLALVLARVKVEVSTVDGRTVLLWGQNPLYSQVSVEGEGIGERGSVRLPWLMKVEHCQETRVVTVKTTYTKIQFYVGAGGSAAQLWQSGDAFKRLCREDLQESIREVLQWPEDHPVNLSRCSSEQPFGEQSILETEAECVVEVLKRGQLCARKTGDLLAIVPMSLRRARDLLGAMAAFAGTDAFEEVGTARHEGLLRKLWEPACRSALLCGYEPSLEGLWKAAQRALWLLREEFDGETLRQRFAGFGFEPKRPPKPRPPRRRKLPRPEVENFLLRNSLGPATWSDSLPDPGSETEPEEEAPDYEERKAQQLRETEEHERAFLSFLRGAGKAPDRRAKRLGPFGAAAHPLMLRRAAKRAELASECSLQLRPLFSGEPWPMQLFTKPTCFLQFYSNADQSAHARPGISSISFKRVHVLAASRAAGADTNVCSQCLSFPVLRKIAVTCRDIAWFARLRSVAQRERKRWLGLHLSPCSSASDLCYFAQAGKEEWMRLRHQLLPALKHMLLICLGRARNLLPRQLLASPASSCYAATSGVSVNSGRVESEADVADESSEGEDNAEVIQLAKKRVEECRGETCDFDDLDILDELEAAASVIRKERREQRRRLRAARESWMREAKREANLALDGSMPPTAVVEEVPSTLWKQLATDAVKSGDYYLAQWYYSKEAYCYGLLAPEMERDEENEKKDDEKKDVLERAVVLSNRSHCLCRVHQAEAALRDARSAAALRPDWARAWSRIGAAAFAQSALSEACEAWRKAVQLDSCEENLRGLEEACRRRSNSSGSNGSSGSSVRECKEQGNLALRGKDWGLAICCYTEALAGIPAQKYMEQSDTAIQDDYSLLRCILFSNRSAAFASAGRWQAAVRDAKCAVAEGQASGYPKAFCRLGVALLATSENEGAYRAFASALRAEERNLAASKGRQSCLQLAPRWSSKAAAYRRRRFLRDAGSNEAWVHGIHATKFLDDVLILTALRSKFRRIFFVPGNNEMWITPVEMERFPDSVCKFWAILEMCDRLGVDVAPAAICEGRVYVVPLFSWYNAEFDVADPFPDAQLQHDKCAVASKVCLAYELIRLLSASDAQFEVVQEFGMAKAFMHRAAPSLTTNFAKQGLFTIVTGAAAMSMGTAPSSVERHACTSAAGRGAGQQWTATAMECSVIENFVIAAAWVDASVTDWKGSLECQTAMAIELETFLGAWKDSLGNEVAVKRTKNGSRGGALNVLLSKPYSSRPPIKLDVKSVGSGQFACGHYDLDLENSSDNRIIWVDRKNARKTSTWERVDRDVRRDSRSPSRSRSRSRSRRPRLPPRGIPRVKVVPAEPEGPWSAGYGLPSPAAYWAQAAPAWPEPRSAAASGTTPGAWVPPSMEEVETASQTLAPLPSLALPAPEAGPSPPAEAEGAGIVKPIARAVPVKVVKPPPLVDEMEEFDKLLLQAEASKWNPGASQLSGFVVCALQDMRCWRPTLAVLLLGLRCSPGQVIGKYPDVQYEALRDDHCLSPNGTSAALYCSTSVAHSRKACDEAGGKYDDKITESKHACIKQCTTEGDLCVGVRWQAVFKHCTILYGTCQDSDDGVNFQSEYWRKLIPSDFDIPKVGLSTCNGTMLTCSEDGTDPCEAFDGCLKLYHGCGGKLVQCSLDVSGVCKGTLPCHQPCTGQLRRGKVDCRELDRASCLHGFVQRGDRLGEECMLVDERSCVARRTCGVIYDE</sequence>
<comment type="subcellular location">
    <subcellularLocation>
        <location evidence="2">Nucleus</location>
    </subcellularLocation>
</comment>
<evidence type="ECO:0000256" key="6">
    <source>
        <dbReference type="ARBA" id="ARBA00022801"/>
    </source>
</evidence>
<dbReference type="Proteomes" id="UP000186817">
    <property type="component" value="Unassembled WGS sequence"/>
</dbReference>
<dbReference type="GO" id="GO:0035145">
    <property type="term" value="C:exon-exon junction complex"/>
    <property type="evidence" value="ECO:0007669"/>
    <property type="project" value="InterPro"/>
</dbReference>
<dbReference type="Pfam" id="PF02838">
    <property type="entry name" value="Glyco_hydro_20b"/>
    <property type="match status" value="1"/>
</dbReference>
<dbReference type="Gene3D" id="3.30.1560.10">
    <property type="entry name" value="Mago nashi"/>
    <property type="match status" value="2"/>
</dbReference>
<dbReference type="SUPFAM" id="SSF55545">
    <property type="entry name" value="beta-N-acetylhexosaminidase-like domain"/>
    <property type="match status" value="1"/>
</dbReference>
<dbReference type="InterPro" id="IPR025705">
    <property type="entry name" value="Beta_hexosaminidase_sua/sub"/>
</dbReference>
<dbReference type="OrthoDB" id="550558at2759"/>
<keyword evidence="11" id="KW-0175">Coiled coil</keyword>
<comment type="catalytic activity">
    <reaction evidence="1">
        <text>Hydrolysis of terminal non-reducing N-acetyl-D-hexosamine residues in N-acetyl-beta-D-hexosaminides.</text>
        <dbReference type="EC" id="3.2.1.52"/>
    </reaction>
</comment>
<accession>A0A1Q9CV33</accession>
<evidence type="ECO:0000256" key="11">
    <source>
        <dbReference type="SAM" id="Coils"/>
    </source>
</evidence>
<feature type="compositionally biased region" description="Basic and acidic residues" evidence="12">
    <location>
        <begin position="762"/>
        <end position="784"/>
    </location>
</feature>
<keyword evidence="6" id="KW-0378">Hydrolase</keyword>
<dbReference type="InterPro" id="IPR004023">
    <property type="entry name" value="Mago_nashi"/>
</dbReference>
<evidence type="ECO:0000313" key="16">
    <source>
        <dbReference type="Proteomes" id="UP000186817"/>
    </source>
</evidence>
<organism evidence="15 16">
    <name type="scientific">Symbiodinium microadriaticum</name>
    <name type="common">Dinoflagellate</name>
    <name type="synonym">Zooxanthella microadriatica</name>
    <dbReference type="NCBI Taxonomy" id="2951"/>
    <lineage>
        <taxon>Eukaryota</taxon>
        <taxon>Sar</taxon>
        <taxon>Alveolata</taxon>
        <taxon>Dinophyceae</taxon>
        <taxon>Suessiales</taxon>
        <taxon>Symbiodiniaceae</taxon>
        <taxon>Symbiodinium</taxon>
    </lineage>
</organism>
<dbReference type="PRINTS" id="PR00738">
    <property type="entry name" value="GLHYDRLASE20"/>
</dbReference>
<dbReference type="Pfam" id="PF02792">
    <property type="entry name" value="Mago_nashi"/>
    <property type="match status" value="2"/>
</dbReference>
<evidence type="ECO:0000256" key="7">
    <source>
        <dbReference type="ARBA" id="ARBA00023242"/>
    </source>
</evidence>
<feature type="compositionally biased region" description="Basic and acidic residues" evidence="12">
    <location>
        <begin position="2158"/>
        <end position="2167"/>
    </location>
</feature>
<name>A0A1Q9CV33_SYMMI</name>
<dbReference type="Gene3D" id="3.20.20.80">
    <property type="entry name" value="Glycosidases"/>
    <property type="match status" value="1"/>
</dbReference>
<evidence type="ECO:0000259" key="13">
    <source>
        <dbReference type="Pfam" id="PF00728"/>
    </source>
</evidence>
<feature type="domain" description="Glycoside hydrolase family 20 catalytic" evidence="13">
    <location>
        <begin position="1262"/>
        <end position="1606"/>
    </location>
</feature>
<dbReference type="InterPro" id="IPR029018">
    <property type="entry name" value="Hex-like_dom2"/>
</dbReference>
<feature type="active site" description="Proton donor" evidence="9">
    <location>
        <position position="1438"/>
    </location>
</feature>
<feature type="compositionally biased region" description="Basic and acidic residues" evidence="12">
    <location>
        <begin position="3124"/>
        <end position="3139"/>
    </location>
</feature>
<evidence type="ECO:0000256" key="8">
    <source>
        <dbReference type="ARBA" id="ARBA00023295"/>
    </source>
</evidence>
<dbReference type="GO" id="GO:0005975">
    <property type="term" value="P:carbohydrate metabolic process"/>
    <property type="evidence" value="ECO:0007669"/>
    <property type="project" value="InterPro"/>
</dbReference>
<comment type="caution">
    <text evidence="15">The sequence shown here is derived from an EMBL/GenBank/DDBJ whole genome shotgun (WGS) entry which is preliminary data.</text>
</comment>
<evidence type="ECO:0000256" key="12">
    <source>
        <dbReference type="SAM" id="MobiDB-lite"/>
    </source>
</evidence>
<dbReference type="Gene3D" id="3.30.379.10">
    <property type="entry name" value="Chitobiase/beta-hexosaminidase domain 2-like"/>
    <property type="match status" value="1"/>
</dbReference>
<feature type="coiled-coil region" evidence="11">
    <location>
        <begin position="500"/>
        <end position="562"/>
    </location>
</feature>
<evidence type="ECO:0000256" key="2">
    <source>
        <dbReference type="ARBA" id="ARBA00004123"/>
    </source>
</evidence>
<dbReference type="PANTHER" id="PTHR12638">
    <property type="entry name" value="PROTEIN MAGO NASHI HOMOLOG"/>
    <property type="match status" value="1"/>
</dbReference>
<dbReference type="GO" id="GO:0004563">
    <property type="term" value="F:beta-N-acetylhexosaminidase activity"/>
    <property type="evidence" value="ECO:0007669"/>
    <property type="project" value="UniProtKB-EC"/>
</dbReference>
<feature type="region of interest" description="Disordered" evidence="12">
    <location>
        <begin position="200"/>
        <end position="228"/>
    </location>
</feature>
<feature type="repeat" description="TPR" evidence="10">
    <location>
        <begin position="2586"/>
        <end position="2619"/>
    </location>
</feature>
<feature type="compositionally biased region" description="Basic residues" evidence="12">
    <location>
        <begin position="2108"/>
        <end position="2119"/>
    </location>
</feature>
<dbReference type="CDD" id="cd11295">
    <property type="entry name" value="Mago_nashi"/>
    <property type="match status" value="2"/>
</dbReference>
<keyword evidence="10" id="KW-0802">TPR repeat</keyword>
<comment type="similarity">
    <text evidence="4">Belongs to the mago nashi family.</text>
</comment>
<dbReference type="EMBL" id="LSRX01000901">
    <property type="protein sequence ID" value="OLP86755.1"/>
    <property type="molecule type" value="Genomic_DNA"/>
</dbReference>
<dbReference type="SUPFAM" id="SSF48452">
    <property type="entry name" value="TPR-like"/>
    <property type="match status" value="2"/>
</dbReference>
<evidence type="ECO:0000256" key="10">
    <source>
        <dbReference type="PROSITE-ProRule" id="PRU00339"/>
    </source>
</evidence>
<dbReference type="InterPro" id="IPR036605">
    <property type="entry name" value="Mago_nashi_sf"/>
</dbReference>
<feature type="repeat" description="TPR" evidence="10">
    <location>
        <begin position="2734"/>
        <end position="2767"/>
    </location>
</feature>
<feature type="compositionally biased region" description="Basic residues" evidence="12">
    <location>
        <begin position="3141"/>
        <end position="3154"/>
    </location>
</feature>
<keyword evidence="16" id="KW-1185">Reference proteome</keyword>
<feature type="region of interest" description="Disordered" evidence="12">
    <location>
        <begin position="3124"/>
        <end position="3171"/>
    </location>
</feature>
<reference evidence="15 16" key="1">
    <citation type="submission" date="2016-02" db="EMBL/GenBank/DDBJ databases">
        <title>Genome analysis of coral dinoflagellate symbionts highlights evolutionary adaptations to a symbiotic lifestyle.</title>
        <authorList>
            <person name="Aranda M."/>
            <person name="Li Y."/>
            <person name="Liew Y.J."/>
            <person name="Baumgarten S."/>
            <person name="Simakov O."/>
            <person name="Wilson M."/>
            <person name="Piel J."/>
            <person name="Ashoor H."/>
            <person name="Bougouffa S."/>
            <person name="Bajic V.B."/>
            <person name="Ryu T."/>
            <person name="Ravasi T."/>
            <person name="Bayer T."/>
            <person name="Micklem G."/>
            <person name="Kim H."/>
            <person name="Bhak J."/>
            <person name="Lajeunesse T.C."/>
            <person name="Voolstra C.R."/>
        </authorList>
    </citation>
    <scope>NUCLEOTIDE SEQUENCE [LARGE SCALE GENOMIC DNA]</scope>
    <source>
        <strain evidence="15 16">CCMP2467</strain>
    </source>
</reference>
<dbReference type="EC" id="3.2.1.52" evidence="5"/>
<evidence type="ECO:0000259" key="14">
    <source>
        <dbReference type="Pfam" id="PF02838"/>
    </source>
</evidence>
<evidence type="ECO:0000256" key="9">
    <source>
        <dbReference type="PIRSR" id="PIRSR625705-1"/>
    </source>
</evidence>
<dbReference type="PROSITE" id="PS50005">
    <property type="entry name" value="TPR"/>
    <property type="match status" value="2"/>
</dbReference>
<gene>
    <name evidence="15" type="primary">magoh</name>
    <name evidence="15" type="ORF">AK812_SmicGene32117</name>
</gene>
<proteinExistence type="inferred from homology"/>
<dbReference type="InterPro" id="IPR015882">
    <property type="entry name" value="HEX_bac_N"/>
</dbReference>
<evidence type="ECO:0000256" key="4">
    <source>
        <dbReference type="ARBA" id="ARBA00009270"/>
    </source>
</evidence>
<feature type="region of interest" description="Disordered" evidence="12">
    <location>
        <begin position="758"/>
        <end position="786"/>
    </location>
</feature>
<feature type="region of interest" description="Disordered" evidence="12">
    <location>
        <begin position="2100"/>
        <end position="2167"/>
    </location>
</feature>
<dbReference type="SMART" id="SM00028">
    <property type="entry name" value="TPR"/>
    <property type="match status" value="4"/>
</dbReference>
<protein>
    <recommendedName>
        <fullName evidence="5">beta-N-acetylhexosaminidase</fullName>
        <ecNumber evidence="5">3.2.1.52</ecNumber>
    </recommendedName>
</protein>
<dbReference type="Gene3D" id="1.25.40.10">
    <property type="entry name" value="Tetratricopeptide repeat domain"/>
    <property type="match status" value="2"/>
</dbReference>
<evidence type="ECO:0000256" key="3">
    <source>
        <dbReference type="ARBA" id="ARBA00006285"/>
    </source>
</evidence>
<comment type="similarity">
    <text evidence="3">Belongs to the glycosyl hydrolase 20 family.</text>
</comment>
<dbReference type="InterPro" id="IPR019734">
    <property type="entry name" value="TPR_rpt"/>
</dbReference>
<dbReference type="FunFam" id="3.30.1560.10:FF:000001">
    <property type="entry name" value="Protein mago nashi homolog"/>
    <property type="match status" value="2"/>
</dbReference>
<dbReference type="CDD" id="cd06563">
    <property type="entry name" value="GH20_chitobiase-like"/>
    <property type="match status" value="1"/>
</dbReference>
<dbReference type="InterPro" id="IPR017853">
    <property type="entry name" value="GH"/>
</dbReference>
<dbReference type="InterPro" id="IPR011990">
    <property type="entry name" value="TPR-like_helical_dom_sf"/>
</dbReference>